<dbReference type="InterPro" id="IPR001387">
    <property type="entry name" value="Cro/C1-type_HTH"/>
</dbReference>
<proteinExistence type="predicted"/>
<evidence type="ECO:0000313" key="4">
    <source>
        <dbReference type="Proteomes" id="UP001529380"/>
    </source>
</evidence>
<name>A0ABT7URR2_9FIRM</name>
<sequence length="96" mass="10959">MYYFDATEFATRLSNLRKAQGMTQEAMAEALNISLEHLSKMERGKRKPSIDLVVAMACYFHVSTDYLLMGKNYDMVDSRTKLLDVVTQLTEIAKSL</sequence>
<gene>
    <name evidence="3" type="ORF">QUW08_09755</name>
</gene>
<dbReference type="PANTHER" id="PTHR46558">
    <property type="entry name" value="TRACRIPTIONAL REGULATORY PROTEIN-RELATED-RELATED"/>
    <property type="match status" value="1"/>
</dbReference>
<dbReference type="SUPFAM" id="SSF47413">
    <property type="entry name" value="lambda repressor-like DNA-binding domains"/>
    <property type="match status" value="1"/>
</dbReference>
<reference evidence="3 4" key="1">
    <citation type="submission" date="2023-06" db="EMBL/GenBank/DDBJ databases">
        <title>Identification and characterization of horizontal gene transfer across gut microbiota members of farm animals based on homology search.</title>
        <authorList>
            <person name="Schwarzerova J."/>
            <person name="Nykrynova M."/>
            <person name="Jureckova K."/>
            <person name="Cejkova D."/>
            <person name="Rychlik I."/>
        </authorList>
    </citation>
    <scope>NUCLEOTIDE SEQUENCE [LARGE SCALE GENOMIC DNA]</scope>
    <source>
        <strain evidence="3 4">ET340</strain>
    </source>
</reference>
<dbReference type="Pfam" id="PF01381">
    <property type="entry name" value="HTH_3"/>
    <property type="match status" value="1"/>
</dbReference>
<organism evidence="3 4">
    <name type="scientific">Allofournierella massiliensis</name>
    <dbReference type="NCBI Taxonomy" id="1650663"/>
    <lineage>
        <taxon>Bacteria</taxon>
        <taxon>Bacillati</taxon>
        <taxon>Bacillota</taxon>
        <taxon>Clostridia</taxon>
        <taxon>Eubacteriales</taxon>
        <taxon>Oscillospiraceae</taxon>
        <taxon>Allofournierella</taxon>
    </lineage>
</organism>
<dbReference type="Gene3D" id="1.10.260.40">
    <property type="entry name" value="lambda repressor-like DNA-binding domains"/>
    <property type="match status" value="1"/>
</dbReference>
<comment type="caution">
    <text evidence="3">The sequence shown here is derived from an EMBL/GenBank/DDBJ whole genome shotgun (WGS) entry which is preliminary data.</text>
</comment>
<dbReference type="SMART" id="SM00530">
    <property type="entry name" value="HTH_XRE"/>
    <property type="match status" value="1"/>
</dbReference>
<dbReference type="InterPro" id="IPR010982">
    <property type="entry name" value="Lambda_DNA-bd_dom_sf"/>
</dbReference>
<evidence type="ECO:0000313" key="3">
    <source>
        <dbReference type="EMBL" id="MDM8201569.1"/>
    </source>
</evidence>
<evidence type="ECO:0000259" key="2">
    <source>
        <dbReference type="PROSITE" id="PS50943"/>
    </source>
</evidence>
<keyword evidence="4" id="KW-1185">Reference proteome</keyword>
<keyword evidence="1" id="KW-0238">DNA-binding</keyword>
<dbReference type="PANTHER" id="PTHR46558:SF4">
    <property type="entry name" value="DNA-BIDING PHAGE PROTEIN"/>
    <property type="match status" value="1"/>
</dbReference>
<feature type="domain" description="HTH cro/C1-type" evidence="2">
    <location>
        <begin position="13"/>
        <end position="67"/>
    </location>
</feature>
<protein>
    <submittedName>
        <fullName evidence="3">Helix-turn-helix transcriptional regulator</fullName>
    </submittedName>
</protein>
<dbReference type="Proteomes" id="UP001529380">
    <property type="component" value="Unassembled WGS sequence"/>
</dbReference>
<dbReference type="CDD" id="cd00093">
    <property type="entry name" value="HTH_XRE"/>
    <property type="match status" value="1"/>
</dbReference>
<dbReference type="RefSeq" id="WP_289600092.1">
    <property type="nucleotide sequence ID" value="NZ_JAUDCL010000016.1"/>
</dbReference>
<dbReference type="EMBL" id="JAUDCL010000016">
    <property type="protein sequence ID" value="MDM8201569.1"/>
    <property type="molecule type" value="Genomic_DNA"/>
</dbReference>
<evidence type="ECO:0000256" key="1">
    <source>
        <dbReference type="ARBA" id="ARBA00023125"/>
    </source>
</evidence>
<dbReference type="PROSITE" id="PS50943">
    <property type="entry name" value="HTH_CROC1"/>
    <property type="match status" value="1"/>
</dbReference>
<accession>A0ABT7URR2</accession>